<evidence type="ECO:0000313" key="4">
    <source>
        <dbReference type="Proteomes" id="UP001596266"/>
    </source>
</evidence>
<keyword evidence="4" id="KW-1185">Reference proteome</keyword>
<dbReference type="Pfam" id="PF13274">
    <property type="entry name" value="SocA_Panacea"/>
    <property type="match status" value="1"/>
</dbReference>
<accession>A0ABW1X3C6</accession>
<proteinExistence type="predicted"/>
<feature type="region of interest" description="Disordered" evidence="1">
    <location>
        <begin position="186"/>
        <end position="211"/>
    </location>
</feature>
<evidence type="ECO:0000259" key="2">
    <source>
        <dbReference type="Pfam" id="PF13274"/>
    </source>
</evidence>
<reference evidence="4" key="1">
    <citation type="journal article" date="2019" name="Int. J. Syst. Evol. Microbiol.">
        <title>The Global Catalogue of Microorganisms (GCM) 10K type strain sequencing project: providing services to taxonomists for standard genome sequencing and annotation.</title>
        <authorList>
            <consortium name="The Broad Institute Genomics Platform"/>
            <consortium name="The Broad Institute Genome Sequencing Center for Infectious Disease"/>
            <person name="Wu L."/>
            <person name="Ma J."/>
        </authorList>
    </citation>
    <scope>NUCLEOTIDE SEQUENCE [LARGE SCALE GENOMIC DNA]</scope>
    <source>
        <strain evidence="4">CGMCC 1.15277</strain>
    </source>
</reference>
<dbReference type="InterPro" id="IPR025272">
    <property type="entry name" value="SocA_Panacea"/>
</dbReference>
<protein>
    <submittedName>
        <fullName evidence="3">Panacea domain-containing protein</fullName>
    </submittedName>
</protein>
<dbReference type="RefSeq" id="WP_343886827.1">
    <property type="nucleotide sequence ID" value="NZ_BAAAKI010000024.1"/>
</dbReference>
<sequence length="211" mass="23446">MLHAEDVASIIVARSPGAVDRMKLLKLLYYVQAWHLAITDECAYPEKTKAWVEGPVVPQVWHAFKDHETRRPENQNLSTLEVSHTLSSVIDAVLATYGHMTGKQLSQLTHDELPWAEARGGRPASEPCSDEVSVETMARFYRTHNLLAGQTAADIAVGGFVIQEASEEAFDVDAFLETLDAGAFPEQMPWDDSERYEPPADFLSFSQRATA</sequence>
<dbReference type="EMBL" id="JBHSUA010000025">
    <property type="protein sequence ID" value="MFC6398003.1"/>
    <property type="molecule type" value="Genomic_DNA"/>
</dbReference>
<evidence type="ECO:0000313" key="3">
    <source>
        <dbReference type="EMBL" id="MFC6398003.1"/>
    </source>
</evidence>
<organism evidence="3 4">
    <name type="scientific">Luteococcus sanguinis</name>
    <dbReference type="NCBI Taxonomy" id="174038"/>
    <lineage>
        <taxon>Bacteria</taxon>
        <taxon>Bacillati</taxon>
        <taxon>Actinomycetota</taxon>
        <taxon>Actinomycetes</taxon>
        <taxon>Propionibacteriales</taxon>
        <taxon>Propionibacteriaceae</taxon>
        <taxon>Luteococcus</taxon>
    </lineage>
</organism>
<comment type="caution">
    <text evidence="3">The sequence shown here is derived from an EMBL/GenBank/DDBJ whole genome shotgun (WGS) entry which is preliminary data.</text>
</comment>
<feature type="domain" description="Antitoxin SocA-like Panacea" evidence="2">
    <location>
        <begin position="24"/>
        <end position="115"/>
    </location>
</feature>
<dbReference type="Proteomes" id="UP001596266">
    <property type="component" value="Unassembled WGS sequence"/>
</dbReference>
<evidence type="ECO:0000256" key="1">
    <source>
        <dbReference type="SAM" id="MobiDB-lite"/>
    </source>
</evidence>
<gene>
    <name evidence="3" type="ORF">ACFP57_13560</name>
</gene>
<name>A0ABW1X3C6_9ACTN</name>